<proteinExistence type="predicted"/>
<evidence type="ECO:0000313" key="3">
    <source>
        <dbReference type="EMBL" id="KIJ11727.1"/>
    </source>
</evidence>
<dbReference type="AlphaFoldDB" id="A0A0C9TVI6"/>
<dbReference type="HOGENOM" id="CLU_1514117_0_0_1"/>
<evidence type="ECO:0000256" key="1">
    <source>
        <dbReference type="SAM" id="MobiDB-lite"/>
    </source>
</evidence>
<dbReference type="EMBL" id="KN819374">
    <property type="protein sequence ID" value="KIJ11727.1"/>
    <property type="molecule type" value="Genomic_DNA"/>
</dbReference>
<organism evidence="3 4">
    <name type="scientific">Paxillus involutus ATCC 200175</name>
    <dbReference type="NCBI Taxonomy" id="664439"/>
    <lineage>
        <taxon>Eukaryota</taxon>
        <taxon>Fungi</taxon>
        <taxon>Dikarya</taxon>
        <taxon>Basidiomycota</taxon>
        <taxon>Agaricomycotina</taxon>
        <taxon>Agaricomycetes</taxon>
        <taxon>Agaricomycetidae</taxon>
        <taxon>Boletales</taxon>
        <taxon>Paxilineae</taxon>
        <taxon>Paxillaceae</taxon>
        <taxon>Paxillus</taxon>
    </lineage>
</organism>
<reference evidence="3 4" key="1">
    <citation type="submission" date="2014-06" db="EMBL/GenBank/DDBJ databases">
        <authorList>
            <consortium name="DOE Joint Genome Institute"/>
            <person name="Kuo A."/>
            <person name="Kohler A."/>
            <person name="Nagy L.G."/>
            <person name="Floudas D."/>
            <person name="Copeland A."/>
            <person name="Barry K.W."/>
            <person name="Cichocki N."/>
            <person name="Veneault-Fourrey C."/>
            <person name="LaButti K."/>
            <person name="Lindquist E.A."/>
            <person name="Lipzen A."/>
            <person name="Lundell T."/>
            <person name="Morin E."/>
            <person name="Murat C."/>
            <person name="Sun H."/>
            <person name="Tunlid A."/>
            <person name="Henrissat B."/>
            <person name="Grigoriev I.V."/>
            <person name="Hibbett D.S."/>
            <person name="Martin F."/>
            <person name="Nordberg H.P."/>
            <person name="Cantor M.N."/>
            <person name="Hua S.X."/>
        </authorList>
    </citation>
    <scope>NUCLEOTIDE SEQUENCE [LARGE SCALE GENOMIC DNA]</scope>
    <source>
        <strain evidence="3 4">ATCC 200175</strain>
    </source>
</reference>
<feature type="compositionally biased region" description="Basic and acidic residues" evidence="1">
    <location>
        <begin position="21"/>
        <end position="37"/>
    </location>
</feature>
<feature type="domain" description="T6SS Phospholipase effector Tle1-like catalytic" evidence="2">
    <location>
        <begin position="4"/>
        <end position="161"/>
    </location>
</feature>
<feature type="non-terminal residue" evidence="3">
    <location>
        <position position="178"/>
    </location>
</feature>
<name>A0A0C9TVI6_PAXIN</name>
<dbReference type="Pfam" id="PF09994">
    <property type="entry name" value="T6SS_Tle1-like_cat"/>
    <property type="match status" value="1"/>
</dbReference>
<sequence length="178" mass="19443">MAPKTLLVFCDGTGIDGALSDPRKENPGTLARPRDDPVEGGGDSQQYATNVLRLSRCVKHITSKGKEQIVFYQSGVGSEANFKGDSVTGTTALQALGTPVASKTRDAYNFIAQNYEDGDDICLFGFSRGAYTARKLSGLIDRIGLLEREFLGFFFEIWRQLMDGKPPVIPPGTRHPRI</sequence>
<accession>A0A0C9TVI6</accession>
<reference evidence="4" key="2">
    <citation type="submission" date="2015-01" db="EMBL/GenBank/DDBJ databases">
        <title>Evolutionary Origins and Diversification of the Mycorrhizal Mutualists.</title>
        <authorList>
            <consortium name="DOE Joint Genome Institute"/>
            <consortium name="Mycorrhizal Genomics Consortium"/>
            <person name="Kohler A."/>
            <person name="Kuo A."/>
            <person name="Nagy L.G."/>
            <person name="Floudas D."/>
            <person name="Copeland A."/>
            <person name="Barry K.W."/>
            <person name="Cichocki N."/>
            <person name="Veneault-Fourrey C."/>
            <person name="LaButti K."/>
            <person name="Lindquist E.A."/>
            <person name="Lipzen A."/>
            <person name="Lundell T."/>
            <person name="Morin E."/>
            <person name="Murat C."/>
            <person name="Riley R."/>
            <person name="Ohm R."/>
            <person name="Sun H."/>
            <person name="Tunlid A."/>
            <person name="Henrissat B."/>
            <person name="Grigoriev I.V."/>
            <person name="Hibbett D.S."/>
            <person name="Martin F."/>
        </authorList>
    </citation>
    <scope>NUCLEOTIDE SEQUENCE [LARGE SCALE GENOMIC DNA]</scope>
    <source>
        <strain evidence="4">ATCC 200175</strain>
    </source>
</reference>
<dbReference type="OrthoDB" id="3057168at2759"/>
<dbReference type="Proteomes" id="UP000053647">
    <property type="component" value="Unassembled WGS sequence"/>
</dbReference>
<dbReference type="InterPro" id="IPR018712">
    <property type="entry name" value="Tle1-like_cat"/>
</dbReference>
<dbReference type="PANTHER" id="PTHR33840:SF1">
    <property type="entry name" value="TLE1 PHOSPHOLIPASE DOMAIN-CONTAINING PROTEIN"/>
    <property type="match status" value="1"/>
</dbReference>
<keyword evidence="4" id="KW-1185">Reference proteome</keyword>
<dbReference type="PANTHER" id="PTHR33840">
    <property type="match status" value="1"/>
</dbReference>
<protein>
    <submittedName>
        <fullName evidence="3">Unplaced genomic scaffold PAXINscaffold_52, whole genome shotgun sequence</fullName>
    </submittedName>
</protein>
<evidence type="ECO:0000259" key="2">
    <source>
        <dbReference type="Pfam" id="PF09994"/>
    </source>
</evidence>
<evidence type="ECO:0000313" key="4">
    <source>
        <dbReference type="Proteomes" id="UP000053647"/>
    </source>
</evidence>
<gene>
    <name evidence="3" type="ORF">PAXINDRAFT_101607</name>
</gene>
<feature type="region of interest" description="Disordered" evidence="1">
    <location>
        <begin position="18"/>
        <end position="45"/>
    </location>
</feature>